<evidence type="ECO:0000256" key="2">
    <source>
        <dbReference type="ARBA" id="ARBA00001913"/>
    </source>
</evidence>
<dbReference type="InterPro" id="IPR004199">
    <property type="entry name" value="B-gal_small/dom_5"/>
</dbReference>
<comment type="cofactor">
    <cofactor evidence="2">
        <name>Ca(2+)</name>
        <dbReference type="ChEBI" id="CHEBI:29108"/>
    </cofactor>
</comment>
<feature type="domain" description="Beta galactosidase small chain/" evidence="11">
    <location>
        <begin position="775"/>
        <end position="1064"/>
    </location>
</feature>
<dbReference type="InterPro" id="IPR050347">
    <property type="entry name" value="Bact_Beta-galactosidase"/>
</dbReference>
<dbReference type="Proteomes" id="UP000760545">
    <property type="component" value="Unassembled WGS sequence"/>
</dbReference>
<dbReference type="Gene3D" id="2.70.98.10">
    <property type="match status" value="1"/>
</dbReference>
<dbReference type="Pfam" id="PF02836">
    <property type="entry name" value="Glyco_hydro_2_C"/>
    <property type="match status" value="1"/>
</dbReference>
<evidence type="ECO:0000256" key="1">
    <source>
        <dbReference type="ARBA" id="ARBA00001412"/>
    </source>
</evidence>
<dbReference type="Pfam" id="PF02837">
    <property type="entry name" value="Glyco_hydro_2_N"/>
    <property type="match status" value="1"/>
</dbReference>
<dbReference type="SUPFAM" id="SSF74650">
    <property type="entry name" value="Galactose mutarotase-like"/>
    <property type="match status" value="1"/>
</dbReference>
<sequence>MKFYCNLILILVLTVSCNKVQLSKPIYVAETWENPEWENPEIFQINREAPRATFYNHRTVEEALTNKGWKSSSFYKSLNGTWKFYYADSVQARPKDFYKEDFSLKGWDTISVPSNWELKGFGLPIYVNAGYVFPKNPPYIAHNFNNVGSYKRTFQIPTDWKNKDVFLHFAGVSGAMYVYINGQMVGYNQGSKTPAEFKVTKYLKTGENQIAVQVLRWSDASYMEDQDFWRLSGIERDVYLRVENPVYIKDIKLKNDLSSNYKQGLFGANIDLSSYSKQPEKGIVEIKLMDSNEEIEAFSKNFEISSQQSIEVFHEGLISNVVPWTAETPKLYTVLVTLKDVDGNIMQATSIKTGFRNIKIENNQFLVNGKPVLLKGVNLHDHDEKTGHVVSEELTMKDLEPMKKNNVNAIRCSHYPKNPFFYSMCDQYGFYVINEANIETHGMGTTNQGLDNNEEAKKIHPAYQPKWKAAHLDRTIRMFERDKNHPSIITWSLGNEAGNGDNFVATYNWLKENDSTRPVQYEGATGYENTDIQAPMYWRIPKMIQYAENNPNRPLIQCEYAHAMGNSLGNFKDYWDVIRKYDIMQGGFIWDWVDQGLVATSPEGEKYWGYGGDFGAENIHNDANFCLNGIVNPDRTPHPGLEELKKVYQDIHFKDANLKTGQVTVYNEYFFTNLNQFDFSWQLFKNGSKIDGGIIKSIDLEPRTSKVITLNLPEIDFQSGELALQLFAKTKEKRPLIPKGYPLAKAEFLTGTYTPIFKENTTDNITITKVNDSLFFKSNNFEAGFNLQTGKLVTLNYGNGNIIKQGIQPNFWRATTDNDFGFNMPKHFAAWKKATDQQMLTSYALKAGNTIVDLSSLSEHKSLDTTAKLELVYQLPDNMAQIQLDYKIEASGQITVTNTLKEVSGELPNLPRFGNNFILKADYNHVNWYGRGPQENYQDRNTSAFVGIYNAKVEDLYVPYIRPQENGYKTDVRWVSFTNEKGKGIKVTGTKLFSFSAHHQYNSDFDAGLTKQQRHTTDIKKRDFVNINIDNKQMGVGGDTSWWARPLEQYQIKPKSMVYSYSIFPLN</sequence>
<dbReference type="PROSITE" id="PS51257">
    <property type="entry name" value="PROKAR_LIPOPROTEIN"/>
    <property type="match status" value="1"/>
</dbReference>
<keyword evidence="13" id="KW-1185">Reference proteome</keyword>
<evidence type="ECO:0000256" key="10">
    <source>
        <dbReference type="RuleBase" id="RU361154"/>
    </source>
</evidence>
<evidence type="ECO:0000313" key="12">
    <source>
        <dbReference type="EMBL" id="NJX16373.1"/>
    </source>
</evidence>
<protein>
    <recommendedName>
        <fullName evidence="5 10">Beta-galactosidase</fullName>
        <ecNumber evidence="5 10">3.2.1.23</ecNumber>
    </recommendedName>
    <alternativeName>
        <fullName evidence="9 10">Lactase</fullName>
    </alternativeName>
</protein>
<dbReference type="InterPro" id="IPR023230">
    <property type="entry name" value="Glyco_hydro_2_CS"/>
</dbReference>
<evidence type="ECO:0000256" key="3">
    <source>
        <dbReference type="ARBA" id="ARBA00007401"/>
    </source>
</evidence>
<dbReference type="InterPro" id="IPR008979">
    <property type="entry name" value="Galactose-bd-like_sf"/>
</dbReference>
<accession>A0ABX1DDF2</accession>
<comment type="subunit">
    <text evidence="4">Monomer.</text>
</comment>
<dbReference type="Pfam" id="PF16353">
    <property type="entry name" value="LacZ_4"/>
    <property type="match status" value="1"/>
</dbReference>
<dbReference type="PANTHER" id="PTHR46323:SF2">
    <property type="entry name" value="BETA-GALACTOSIDASE"/>
    <property type="match status" value="1"/>
</dbReference>
<dbReference type="PROSITE" id="PS00719">
    <property type="entry name" value="GLYCOSYL_HYDROL_F2_1"/>
    <property type="match status" value="1"/>
</dbReference>
<comment type="similarity">
    <text evidence="3 10">Belongs to the glycosyl hydrolase 2 family.</text>
</comment>
<dbReference type="InterPro" id="IPR006102">
    <property type="entry name" value="Ig-like_GH2"/>
</dbReference>
<evidence type="ECO:0000256" key="5">
    <source>
        <dbReference type="ARBA" id="ARBA00012756"/>
    </source>
</evidence>
<evidence type="ECO:0000256" key="7">
    <source>
        <dbReference type="ARBA" id="ARBA00022837"/>
    </source>
</evidence>
<dbReference type="InterPro" id="IPR014718">
    <property type="entry name" value="GH-type_carb-bd"/>
</dbReference>
<dbReference type="Gene3D" id="2.60.40.10">
    <property type="entry name" value="Immunoglobulins"/>
    <property type="match status" value="2"/>
</dbReference>
<dbReference type="InterPro" id="IPR006101">
    <property type="entry name" value="Glyco_hydro_2"/>
</dbReference>
<dbReference type="InterPro" id="IPR017853">
    <property type="entry name" value="GH"/>
</dbReference>
<gene>
    <name evidence="12" type="ORF">HC176_12830</name>
</gene>
<reference evidence="12 13" key="1">
    <citation type="submission" date="2020-03" db="EMBL/GenBank/DDBJ databases">
        <title>Tamlana sp. nov, isolated from XXX.</title>
        <authorList>
            <person name="Cao W.R."/>
        </authorList>
    </citation>
    <scope>NUCLEOTIDE SEQUENCE [LARGE SCALE GENOMIC DNA]</scope>
    <source>
        <strain evidence="12 13">HST1-43</strain>
    </source>
</reference>
<dbReference type="Gene3D" id="3.20.20.80">
    <property type="entry name" value="Glycosidases"/>
    <property type="match status" value="1"/>
</dbReference>
<dbReference type="PANTHER" id="PTHR46323">
    <property type="entry name" value="BETA-GALACTOSIDASE"/>
    <property type="match status" value="1"/>
</dbReference>
<comment type="catalytic activity">
    <reaction evidence="1 10">
        <text>Hydrolysis of terminal non-reducing beta-D-galactose residues in beta-D-galactosides.</text>
        <dbReference type="EC" id="3.2.1.23"/>
    </reaction>
</comment>
<keyword evidence="7" id="KW-0106">Calcium</keyword>
<dbReference type="Pfam" id="PF00703">
    <property type="entry name" value="Glyco_hydro_2"/>
    <property type="match status" value="1"/>
</dbReference>
<dbReference type="InterPro" id="IPR036156">
    <property type="entry name" value="Beta-gal/glucu_dom_sf"/>
</dbReference>
<comment type="caution">
    <text evidence="12">The sequence shown here is derived from an EMBL/GenBank/DDBJ whole genome shotgun (WGS) entry which is preliminary data.</text>
</comment>
<evidence type="ECO:0000259" key="11">
    <source>
        <dbReference type="SMART" id="SM01038"/>
    </source>
</evidence>
<dbReference type="RefSeq" id="WP_167918905.1">
    <property type="nucleotide sequence ID" value="NZ_JAAVJS010000019.1"/>
</dbReference>
<proteinExistence type="inferred from homology"/>
<dbReference type="EC" id="3.2.1.23" evidence="5 10"/>
<dbReference type="InterPro" id="IPR011013">
    <property type="entry name" value="Gal_mutarotase_sf_dom"/>
</dbReference>
<evidence type="ECO:0000256" key="4">
    <source>
        <dbReference type="ARBA" id="ARBA00011245"/>
    </source>
</evidence>
<dbReference type="InterPro" id="IPR013783">
    <property type="entry name" value="Ig-like_fold"/>
</dbReference>
<keyword evidence="8 10" id="KW-0326">Glycosidase</keyword>
<dbReference type="InterPro" id="IPR032312">
    <property type="entry name" value="LacZ_4"/>
</dbReference>
<dbReference type="Gene3D" id="2.60.120.260">
    <property type="entry name" value="Galactose-binding domain-like"/>
    <property type="match status" value="1"/>
</dbReference>
<evidence type="ECO:0000256" key="9">
    <source>
        <dbReference type="ARBA" id="ARBA00032230"/>
    </source>
</evidence>
<dbReference type="EMBL" id="JAAVJS010000019">
    <property type="protein sequence ID" value="NJX16373.1"/>
    <property type="molecule type" value="Genomic_DNA"/>
</dbReference>
<keyword evidence="6 10" id="KW-0378">Hydrolase</keyword>
<dbReference type="InterPro" id="IPR006104">
    <property type="entry name" value="Glyco_hydro_2_N"/>
</dbReference>
<dbReference type="SUPFAM" id="SSF51445">
    <property type="entry name" value="(Trans)glycosidases"/>
    <property type="match status" value="1"/>
</dbReference>
<evidence type="ECO:0000313" key="13">
    <source>
        <dbReference type="Proteomes" id="UP000760545"/>
    </source>
</evidence>
<dbReference type="InterPro" id="IPR006103">
    <property type="entry name" value="Glyco_hydro_2_cat"/>
</dbReference>
<organism evidence="12 13">
    <name type="scientific">Tamlana crocina</name>
    <dbReference type="NCBI Taxonomy" id="393006"/>
    <lineage>
        <taxon>Bacteria</taxon>
        <taxon>Pseudomonadati</taxon>
        <taxon>Bacteroidota</taxon>
        <taxon>Flavobacteriia</taxon>
        <taxon>Flavobacteriales</taxon>
        <taxon>Flavobacteriaceae</taxon>
        <taxon>Tamlana</taxon>
    </lineage>
</organism>
<dbReference type="SUPFAM" id="SSF49785">
    <property type="entry name" value="Galactose-binding domain-like"/>
    <property type="match status" value="1"/>
</dbReference>
<dbReference type="Pfam" id="PF02929">
    <property type="entry name" value="Bgal_small_N"/>
    <property type="match status" value="1"/>
</dbReference>
<dbReference type="SUPFAM" id="SSF49303">
    <property type="entry name" value="beta-Galactosidase/glucuronidase domain"/>
    <property type="match status" value="2"/>
</dbReference>
<evidence type="ECO:0000256" key="6">
    <source>
        <dbReference type="ARBA" id="ARBA00022801"/>
    </source>
</evidence>
<dbReference type="PRINTS" id="PR00132">
    <property type="entry name" value="GLHYDRLASE2"/>
</dbReference>
<evidence type="ECO:0000256" key="8">
    <source>
        <dbReference type="ARBA" id="ARBA00023295"/>
    </source>
</evidence>
<dbReference type="SMART" id="SM01038">
    <property type="entry name" value="Bgal_small_N"/>
    <property type="match status" value="1"/>
</dbReference>
<name>A0ABX1DDF2_9FLAO</name>